<organism evidence="1 2">
    <name type="scientific">Nonomuraea turkmeniaca</name>
    <dbReference type="NCBI Taxonomy" id="103838"/>
    <lineage>
        <taxon>Bacteria</taxon>
        <taxon>Bacillati</taxon>
        <taxon>Actinomycetota</taxon>
        <taxon>Actinomycetes</taxon>
        <taxon>Streptosporangiales</taxon>
        <taxon>Streptosporangiaceae</taxon>
        <taxon>Nonomuraea</taxon>
    </lineage>
</organism>
<accession>A0A5S4EXV4</accession>
<proteinExistence type="predicted"/>
<dbReference type="AlphaFoldDB" id="A0A5S4EXV4"/>
<protein>
    <submittedName>
        <fullName evidence="1">Uncharacterized protein</fullName>
    </submittedName>
</protein>
<reference evidence="1 2" key="1">
    <citation type="submission" date="2019-05" db="EMBL/GenBank/DDBJ databases">
        <title>Draft genome sequence of Nonomuraea turkmeniaca DSM 43926.</title>
        <authorList>
            <person name="Saricaoglu S."/>
            <person name="Isik K."/>
        </authorList>
    </citation>
    <scope>NUCLEOTIDE SEQUENCE [LARGE SCALE GENOMIC DNA]</scope>
    <source>
        <strain evidence="1 2">DSM 43926</strain>
    </source>
</reference>
<evidence type="ECO:0000313" key="1">
    <source>
        <dbReference type="EMBL" id="TMR08337.1"/>
    </source>
</evidence>
<dbReference type="RefSeq" id="WP_211370783.1">
    <property type="nucleotide sequence ID" value="NZ_VCKY01000301.1"/>
</dbReference>
<evidence type="ECO:0000313" key="2">
    <source>
        <dbReference type="Proteomes" id="UP000309128"/>
    </source>
</evidence>
<dbReference type="Proteomes" id="UP000309128">
    <property type="component" value="Unassembled WGS sequence"/>
</dbReference>
<name>A0A5S4EXV4_9ACTN</name>
<dbReference type="EMBL" id="VCKY01000301">
    <property type="protein sequence ID" value="TMR08337.1"/>
    <property type="molecule type" value="Genomic_DNA"/>
</dbReference>
<sequence length="90" mass="9432">MILGFDAGSRTLQEAEHLLHTVAQALGLPGDAIGCTHFVPASAGGDPHVACSLAVSEPVTDVPADVSWVLGERRARRTFASIQRPATPRC</sequence>
<comment type="caution">
    <text evidence="1">The sequence shown here is derived from an EMBL/GenBank/DDBJ whole genome shotgun (WGS) entry which is preliminary data.</text>
</comment>
<keyword evidence="2" id="KW-1185">Reference proteome</keyword>
<gene>
    <name evidence="1" type="ORF">ETD86_48285</name>
</gene>
<feature type="non-terminal residue" evidence="1">
    <location>
        <position position="90"/>
    </location>
</feature>